<dbReference type="EMBL" id="QOVF01000008">
    <property type="protein sequence ID" value="KAA0691348.1"/>
    <property type="molecule type" value="Genomic_DNA"/>
</dbReference>
<comment type="caution">
    <text evidence="7">The sequence shown here is derived from an EMBL/GenBank/DDBJ whole genome shotgun (WGS) entry which is preliminary data.</text>
</comment>
<protein>
    <submittedName>
        <fullName evidence="7">GMC family oxidoreductase</fullName>
    </submittedName>
</protein>
<comment type="cofactor">
    <cofactor evidence="1">
        <name>FAD</name>
        <dbReference type="ChEBI" id="CHEBI:57692"/>
    </cofactor>
</comment>
<reference evidence="7 8" key="1">
    <citation type="submission" date="2018-07" db="EMBL/GenBank/DDBJ databases">
        <title>Pseudomonas laoshanensis sp. nov., isolated from soil.</title>
        <authorList>
            <person name="Sun J."/>
            <person name="Yu L."/>
            <person name="Wang M."/>
            <person name="Zhang C."/>
        </authorList>
    </citation>
    <scope>NUCLEOTIDE SEQUENCE [LARGE SCALE GENOMIC DNA]</scope>
    <source>
        <strain evidence="7 8">Y22</strain>
    </source>
</reference>
<dbReference type="RefSeq" id="WP_149334238.1">
    <property type="nucleotide sequence ID" value="NZ_QOVF01000008.1"/>
</dbReference>
<keyword evidence="4" id="KW-0274">FAD</keyword>
<evidence type="ECO:0000256" key="5">
    <source>
        <dbReference type="ARBA" id="ARBA00023002"/>
    </source>
</evidence>
<dbReference type="GO" id="GO:0016614">
    <property type="term" value="F:oxidoreductase activity, acting on CH-OH group of donors"/>
    <property type="evidence" value="ECO:0007669"/>
    <property type="project" value="InterPro"/>
</dbReference>
<keyword evidence="3" id="KW-0285">Flavoprotein</keyword>
<feature type="domain" description="Glucose-methanol-choline oxidoreductase C-terminal" evidence="6">
    <location>
        <begin position="416"/>
        <end position="473"/>
    </location>
</feature>
<evidence type="ECO:0000313" key="7">
    <source>
        <dbReference type="EMBL" id="KAA0691348.1"/>
    </source>
</evidence>
<keyword evidence="8" id="KW-1185">Reference proteome</keyword>
<accession>A0A7V7GNX6</accession>
<evidence type="ECO:0000256" key="2">
    <source>
        <dbReference type="ARBA" id="ARBA00010790"/>
    </source>
</evidence>
<dbReference type="PANTHER" id="PTHR42784:SF1">
    <property type="entry name" value="PYRANOSE 2-OXIDASE"/>
    <property type="match status" value="1"/>
</dbReference>
<dbReference type="OrthoDB" id="9787779at2"/>
<organism evidence="7 8">
    <name type="scientific">Halopseudomonas laoshanensis</name>
    <dbReference type="NCBI Taxonomy" id="2268758"/>
    <lineage>
        <taxon>Bacteria</taxon>
        <taxon>Pseudomonadati</taxon>
        <taxon>Pseudomonadota</taxon>
        <taxon>Gammaproteobacteria</taxon>
        <taxon>Pseudomonadales</taxon>
        <taxon>Pseudomonadaceae</taxon>
        <taxon>Halopseudomonas</taxon>
    </lineage>
</organism>
<evidence type="ECO:0000256" key="3">
    <source>
        <dbReference type="ARBA" id="ARBA00022630"/>
    </source>
</evidence>
<dbReference type="AlphaFoldDB" id="A0A7V7GNX6"/>
<dbReference type="SUPFAM" id="SSF51905">
    <property type="entry name" value="FAD/NAD(P)-binding domain"/>
    <property type="match status" value="1"/>
</dbReference>
<dbReference type="Proteomes" id="UP000463138">
    <property type="component" value="Unassembled WGS sequence"/>
</dbReference>
<evidence type="ECO:0000313" key="8">
    <source>
        <dbReference type="Proteomes" id="UP000463138"/>
    </source>
</evidence>
<name>A0A7V7GNX6_9GAMM</name>
<dbReference type="InterPro" id="IPR007867">
    <property type="entry name" value="GMC_OxRtase_C"/>
</dbReference>
<dbReference type="Gene3D" id="3.50.50.60">
    <property type="entry name" value="FAD/NAD(P)-binding domain"/>
    <property type="match status" value="2"/>
</dbReference>
<evidence type="ECO:0000256" key="1">
    <source>
        <dbReference type="ARBA" id="ARBA00001974"/>
    </source>
</evidence>
<dbReference type="InterPro" id="IPR036188">
    <property type="entry name" value="FAD/NAD-bd_sf"/>
</dbReference>
<dbReference type="InterPro" id="IPR051473">
    <property type="entry name" value="P2Ox-like"/>
</dbReference>
<gene>
    <name evidence="7" type="ORF">DT594_17380</name>
</gene>
<sequence length="488" mass="54310">MDINRVTPEKVANEHYELIIIGSGFGSIFFLNEAVKHLAGRALVIEWGDHYPWAKQVQEQQNSKIPHETTYENRGDKPWNMTIGLGGGLNCWFSQTPRLHPNDFKMKTLYGVSNDWPVDYDELEPYYCRAETIMSISGDPAMGKMLPRSMPFPLPPHRGMTIDDMMKAAMPDHHFIVPTGRASIPNSQRGMCCANATCYHCPVNAKFTAENGFSTLFGHPKVDVCLLSEVKSLEYRGDTITSAVFESGGKEFKVHGDLFVLGANAIQAPAIMLRSDIVYGETALNLHEQIGADYEIYLDGLAGMDGSTITTGLNYHFYDGDFRKERAGTVVSFENRWPHGLRTEQGKWHHLLPLCIITEDLPSLDNKITVDPTTGKAIVHHTGPSEYGKKGLDYVMSHLDELLAPLPVESIHFRRWRITESHVQGTLRMGVDGDGSVVDHRLMHHQKRNLLVVGTSTSPTCSPSNPSLTTAAMSIRAADLLYRQGASL</sequence>
<comment type="similarity">
    <text evidence="2">Belongs to the GMC oxidoreductase family.</text>
</comment>
<dbReference type="Pfam" id="PF05199">
    <property type="entry name" value="GMC_oxred_C"/>
    <property type="match status" value="1"/>
</dbReference>
<evidence type="ECO:0000256" key="4">
    <source>
        <dbReference type="ARBA" id="ARBA00022827"/>
    </source>
</evidence>
<proteinExistence type="inferred from homology"/>
<evidence type="ECO:0000259" key="6">
    <source>
        <dbReference type="Pfam" id="PF05199"/>
    </source>
</evidence>
<keyword evidence="5" id="KW-0560">Oxidoreductase</keyword>
<dbReference type="PANTHER" id="PTHR42784">
    <property type="entry name" value="PYRANOSE 2-OXIDASE"/>
    <property type="match status" value="1"/>
</dbReference>